<organism evidence="5 6">
    <name type="scientific">Hymenobacter aerilatus</name>
    <dbReference type="NCBI Taxonomy" id="2932251"/>
    <lineage>
        <taxon>Bacteria</taxon>
        <taxon>Pseudomonadati</taxon>
        <taxon>Bacteroidota</taxon>
        <taxon>Cytophagia</taxon>
        <taxon>Cytophagales</taxon>
        <taxon>Hymenobacteraceae</taxon>
        <taxon>Hymenobacter</taxon>
    </lineage>
</organism>
<dbReference type="InterPro" id="IPR013762">
    <property type="entry name" value="Integrase-like_cat_sf"/>
</dbReference>
<feature type="domain" description="Tyr recombinase" evidence="4">
    <location>
        <begin position="272"/>
        <end position="463"/>
    </location>
</feature>
<dbReference type="AlphaFoldDB" id="A0A8T9SWV9"/>
<protein>
    <submittedName>
        <fullName evidence="5">Site-specific integrase</fullName>
    </submittedName>
</protein>
<dbReference type="SUPFAM" id="SSF56349">
    <property type="entry name" value="DNA breaking-rejoining enzymes"/>
    <property type="match status" value="1"/>
</dbReference>
<dbReference type="PANTHER" id="PTHR30349">
    <property type="entry name" value="PHAGE INTEGRASE-RELATED"/>
    <property type="match status" value="1"/>
</dbReference>
<dbReference type="PROSITE" id="PS51898">
    <property type="entry name" value="TYR_RECOMBINASE"/>
    <property type="match status" value="1"/>
</dbReference>
<dbReference type="RefSeq" id="WP_245094496.1">
    <property type="nucleotide sequence ID" value="NZ_CP095053.1"/>
</dbReference>
<keyword evidence="3" id="KW-0233">DNA recombination</keyword>
<evidence type="ECO:0000313" key="6">
    <source>
        <dbReference type="Proteomes" id="UP000829925"/>
    </source>
</evidence>
<comment type="similarity">
    <text evidence="1">Belongs to the 'phage' integrase family.</text>
</comment>
<gene>
    <name evidence="5" type="ORF">MUN82_01985</name>
</gene>
<dbReference type="GO" id="GO:0006310">
    <property type="term" value="P:DNA recombination"/>
    <property type="evidence" value="ECO:0007669"/>
    <property type="project" value="UniProtKB-KW"/>
</dbReference>
<evidence type="ECO:0000256" key="2">
    <source>
        <dbReference type="ARBA" id="ARBA00023125"/>
    </source>
</evidence>
<dbReference type="Pfam" id="PF13102">
    <property type="entry name" value="Phage_int_SAM_5"/>
    <property type="match status" value="1"/>
</dbReference>
<evidence type="ECO:0000256" key="3">
    <source>
        <dbReference type="ARBA" id="ARBA00023172"/>
    </source>
</evidence>
<dbReference type="InterPro" id="IPR002104">
    <property type="entry name" value="Integrase_catalytic"/>
</dbReference>
<dbReference type="Pfam" id="PF00589">
    <property type="entry name" value="Phage_integrase"/>
    <property type="match status" value="1"/>
</dbReference>
<dbReference type="EMBL" id="CP095053">
    <property type="protein sequence ID" value="UOR05881.1"/>
    <property type="molecule type" value="Genomic_DNA"/>
</dbReference>
<dbReference type="Gene3D" id="1.10.150.130">
    <property type="match status" value="1"/>
</dbReference>
<dbReference type="InterPro" id="IPR025269">
    <property type="entry name" value="SAM-like_dom"/>
</dbReference>
<dbReference type="GO" id="GO:0015074">
    <property type="term" value="P:DNA integration"/>
    <property type="evidence" value="ECO:0007669"/>
    <property type="project" value="InterPro"/>
</dbReference>
<name>A0A8T9SWV9_9BACT</name>
<dbReference type="InterPro" id="IPR011010">
    <property type="entry name" value="DNA_brk_join_enz"/>
</dbReference>
<keyword evidence="2" id="KW-0238">DNA-binding</keyword>
<proteinExistence type="inferred from homology"/>
<dbReference type="InterPro" id="IPR050090">
    <property type="entry name" value="Tyrosine_recombinase_XerCD"/>
</dbReference>
<dbReference type="Proteomes" id="UP000829925">
    <property type="component" value="Chromosome"/>
</dbReference>
<dbReference type="GO" id="GO:0003677">
    <property type="term" value="F:DNA binding"/>
    <property type="evidence" value="ECO:0007669"/>
    <property type="project" value="UniProtKB-KW"/>
</dbReference>
<dbReference type="KEGG" id="haei:MUN82_01985"/>
<dbReference type="InterPro" id="IPR010998">
    <property type="entry name" value="Integrase_recombinase_N"/>
</dbReference>
<dbReference type="Gene3D" id="1.10.443.10">
    <property type="entry name" value="Intergrase catalytic core"/>
    <property type="match status" value="1"/>
</dbReference>
<evidence type="ECO:0000256" key="1">
    <source>
        <dbReference type="ARBA" id="ARBA00008857"/>
    </source>
</evidence>
<keyword evidence="6" id="KW-1185">Reference proteome</keyword>
<reference evidence="5 6" key="1">
    <citation type="submission" date="2022-04" db="EMBL/GenBank/DDBJ databases">
        <title>Hymenobacter sp. isolated from the air.</title>
        <authorList>
            <person name="Won M."/>
            <person name="Lee C.-M."/>
            <person name="Woen H.-Y."/>
            <person name="Kwon S.-W."/>
        </authorList>
    </citation>
    <scope>NUCLEOTIDE SEQUENCE [LARGE SCALE GENOMIC DNA]</scope>
    <source>
        <strain evidence="6">5413 J-13</strain>
    </source>
</reference>
<accession>A0A8T9SWV9</accession>
<sequence length="467" mass="53108">MFGTKSGPKYFASSYHVTTFGMFYKVKGISKKTGLGVVNVVFRDDEGKETLKSTGVQVKPAHFNTKTGKISPKDPLFPEKNVKIQAIASEFEKALRDLERAEITPTATMVGSIVSFNAAVAPLAQEMVLTGLKEGHAYIASLEKQLAAAKAEVARIEANVGITALEKPILFQDKLEAYKEVLKRERKTEGTIKNYTVAGNALTKFRPNVHMKDISLTFLQDFQNHLIDRNILNNTIREIFVKVLAVYKYYAFELDLPITFLTKFKIVPPRQDENKIILEDNEIKEIEDLEIKTKGQYRTRECFLFCMETGLRYSDILSAEKKNIITDKEGNKFLSFATQKYSKQVEIPLTRKALEILERNKYQFSRPQESQYNQALQAMAKKCPAFQVEITKTGYSGDKVLVTRMPKWKALTSHLARKKFTDNALDKDVTLMALAEYLGHTNTNTLQKHYANKKRHAKKEAYKLLGE</sequence>
<evidence type="ECO:0000313" key="5">
    <source>
        <dbReference type="EMBL" id="UOR05881.1"/>
    </source>
</evidence>
<evidence type="ECO:0000259" key="4">
    <source>
        <dbReference type="PROSITE" id="PS51898"/>
    </source>
</evidence>
<dbReference type="PANTHER" id="PTHR30349:SF64">
    <property type="entry name" value="PROPHAGE INTEGRASE INTD-RELATED"/>
    <property type="match status" value="1"/>
</dbReference>